<dbReference type="RefSeq" id="WP_343903403.1">
    <property type="nucleotide sequence ID" value="NZ_BAAAIS010000001.1"/>
</dbReference>
<dbReference type="EMBL" id="JBHUFL010000001">
    <property type="protein sequence ID" value="MFD1833763.1"/>
    <property type="molecule type" value="Genomic_DNA"/>
</dbReference>
<feature type="transmembrane region" description="Helical" evidence="2">
    <location>
        <begin position="107"/>
        <end position="126"/>
    </location>
</feature>
<feature type="transmembrane region" description="Helical" evidence="2">
    <location>
        <begin position="133"/>
        <end position="155"/>
    </location>
</feature>
<evidence type="ECO:0000256" key="1">
    <source>
        <dbReference type="SAM" id="MobiDB-lite"/>
    </source>
</evidence>
<feature type="transmembrane region" description="Helical" evidence="2">
    <location>
        <begin position="12"/>
        <end position="30"/>
    </location>
</feature>
<sequence length="226" mass="23135">MRTDPSPATPLLPMALFMGVMTCAWSTNAWQASPILSALGLLAGAGVALAAVLGTGRRGRQDPPAGTLGRAGSRGVPGPVVGLFALIEVVVIAGVTLLLARAGRGELVMPAVALIVAAHFALFRLVQRSRLHLLTTALGVAGAGAALLLATTGALDAAAARALAGLSLAACTLAYGAVFLVADRGSRPRTGARHPVRRRSPLRTGSWRAPRPRGTRPPHRHGARAR</sequence>
<evidence type="ECO:0000313" key="4">
    <source>
        <dbReference type="Proteomes" id="UP001597280"/>
    </source>
</evidence>
<evidence type="ECO:0000313" key="3">
    <source>
        <dbReference type="EMBL" id="MFD1833763.1"/>
    </source>
</evidence>
<keyword evidence="2" id="KW-1133">Transmembrane helix</keyword>
<evidence type="ECO:0000256" key="2">
    <source>
        <dbReference type="SAM" id="Phobius"/>
    </source>
</evidence>
<proteinExistence type="predicted"/>
<accession>A0ABW4PWD1</accession>
<gene>
    <name evidence="3" type="ORF">ACFSDA_01625</name>
</gene>
<keyword evidence="2" id="KW-0812">Transmembrane</keyword>
<feature type="compositionally biased region" description="Basic residues" evidence="1">
    <location>
        <begin position="210"/>
        <end position="226"/>
    </location>
</feature>
<feature type="compositionally biased region" description="Basic residues" evidence="1">
    <location>
        <begin position="190"/>
        <end position="201"/>
    </location>
</feature>
<feature type="transmembrane region" description="Helical" evidence="2">
    <location>
        <begin position="36"/>
        <end position="55"/>
    </location>
</feature>
<reference evidence="4" key="1">
    <citation type="journal article" date="2019" name="Int. J. Syst. Evol. Microbiol.">
        <title>The Global Catalogue of Microorganisms (GCM) 10K type strain sequencing project: providing services to taxonomists for standard genome sequencing and annotation.</title>
        <authorList>
            <consortium name="The Broad Institute Genomics Platform"/>
            <consortium name="The Broad Institute Genome Sequencing Center for Infectious Disease"/>
            <person name="Wu L."/>
            <person name="Ma J."/>
        </authorList>
    </citation>
    <scope>NUCLEOTIDE SEQUENCE [LARGE SCALE GENOMIC DNA]</scope>
    <source>
        <strain evidence="4">JCM 11650</strain>
    </source>
</reference>
<feature type="region of interest" description="Disordered" evidence="1">
    <location>
        <begin position="189"/>
        <end position="226"/>
    </location>
</feature>
<feature type="transmembrane region" description="Helical" evidence="2">
    <location>
        <begin position="161"/>
        <end position="182"/>
    </location>
</feature>
<dbReference type="Proteomes" id="UP001597280">
    <property type="component" value="Unassembled WGS sequence"/>
</dbReference>
<protein>
    <submittedName>
        <fullName evidence="3">Uncharacterized protein</fullName>
    </submittedName>
</protein>
<organism evidence="3 4">
    <name type="scientific">Brachybacterium rhamnosum</name>
    <dbReference type="NCBI Taxonomy" id="173361"/>
    <lineage>
        <taxon>Bacteria</taxon>
        <taxon>Bacillati</taxon>
        <taxon>Actinomycetota</taxon>
        <taxon>Actinomycetes</taxon>
        <taxon>Micrococcales</taxon>
        <taxon>Dermabacteraceae</taxon>
        <taxon>Brachybacterium</taxon>
    </lineage>
</organism>
<keyword evidence="4" id="KW-1185">Reference proteome</keyword>
<feature type="transmembrane region" description="Helical" evidence="2">
    <location>
        <begin position="76"/>
        <end position="101"/>
    </location>
</feature>
<comment type="caution">
    <text evidence="3">The sequence shown here is derived from an EMBL/GenBank/DDBJ whole genome shotgun (WGS) entry which is preliminary data.</text>
</comment>
<keyword evidence="2" id="KW-0472">Membrane</keyword>
<name>A0ABW4PWD1_9MICO</name>